<dbReference type="AlphaFoldDB" id="A0AAU9U5S2"/>
<keyword evidence="2" id="KW-1185">Reference proteome</keyword>
<comment type="caution">
    <text evidence="1">The sequence shown here is derived from an EMBL/GenBank/DDBJ whole genome shotgun (WGS) entry which is preliminary data.</text>
</comment>
<proteinExistence type="predicted"/>
<dbReference type="EMBL" id="CAKOGL010000014">
    <property type="protein sequence ID" value="CAH2094645.1"/>
    <property type="molecule type" value="Genomic_DNA"/>
</dbReference>
<gene>
    <name evidence="1" type="ORF">EEDITHA_LOCUS10190</name>
</gene>
<organism evidence="1 2">
    <name type="scientific">Euphydryas editha</name>
    <name type="common">Edith's checkerspot</name>
    <dbReference type="NCBI Taxonomy" id="104508"/>
    <lineage>
        <taxon>Eukaryota</taxon>
        <taxon>Metazoa</taxon>
        <taxon>Ecdysozoa</taxon>
        <taxon>Arthropoda</taxon>
        <taxon>Hexapoda</taxon>
        <taxon>Insecta</taxon>
        <taxon>Pterygota</taxon>
        <taxon>Neoptera</taxon>
        <taxon>Endopterygota</taxon>
        <taxon>Lepidoptera</taxon>
        <taxon>Glossata</taxon>
        <taxon>Ditrysia</taxon>
        <taxon>Papilionoidea</taxon>
        <taxon>Nymphalidae</taxon>
        <taxon>Nymphalinae</taxon>
        <taxon>Euphydryas</taxon>
    </lineage>
</organism>
<evidence type="ECO:0000313" key="2">
    <source>
        <dbReference type="Proteomes" id="UP001153954"/>
    </source>
</evidence>
<sequence>MSLKIHMLDSNLDFFPANLGAVSDEQGERFHQDISLMEKRYQGKLSPGMLADYCWRLRKDLPEAKYLRKS</sequence>
<accession>A0AAU9U5S2</accession>
<evidence type="ECO:0000313" key="1">
    <source>
        <dbReference type="EMBL" id="CAH2094645.1"/>
    </source>
</evidence>
<dbReference type="Proteomes" id="UP001153954">
    <property type="component" value="Unassembled WGS sequence"/>
</dbReference>
<protein>
    <submittedName>
        <fullName evidence="1">Uncharacterized protein</fullName>
    </submittedName>
</protein>
<dbReference type="PANTHER" id="PTHR46114:SF2">
    <property type="entry name" value="CULLIN N-TERMINAL DOMAIN-CONTAINING PROTEIN"/>
    <property type="match status" value="1"/>
</dbReference>
<reference evidence="1" key="1">
    <citation type="submission" date="2022-03" db="EMBL/GenBank/DDBJ databases">
        <authorList>
            <person name="Tunstrom K."/>
        </authorList>
    </citation>
    <scope>NUCLEOTIDE SEQUENCE</scope>
</reference>
<dbReference type="PANTHER" id="PTHR46114">
    <property type="entry name" value="APPLE DOMAIN-CONTAINING PROTEIN"/>
    <property type="match status" value="1"/>
</dbReference>
<name>A0AAU9U5S2_EUPED</name>